<dbReference type="InterPro" id="IPR004358">
    <property type="entry name" value="Sig_transdc_His_kin-like_C"/>
</dbReference>
<dbReference type="SMART" id="SM00387">
    <property type="entry name" value="HATPase_c"/>
    <property type="match status" value="1"/>
</dbReference>
<comment type="caution">
    <text evidence="9">The sequence shown here is derived from an EMBL/GenBank/DDBJ whole genome shotgun (WGS) entry which is preliminary data.</text>
</comment>
<reference evidence="9 10" key="1">
    <citation type="journal article" date="2024" name="Chem. Sci.">
        <title>Discovery of megapolipeptins by genome mining of a Burkholderiales bacteria collection.</title>
        <authorList>
            <person name="Paulo B.S."/>
            <person name="Recchia M.J.J."/>
            <person name="Lee S."/>
            <person name="Fergusson C.H."/>
            <person name="Romanowski S.B."/>
            <person name="Hernandez A."/>
            <person name="Krull N."/>
            <person name="Liu D.Y."/>
            <person name="Cavanagh H."/>
            <person name="Bos A."/>
            <person name="Gray C.A."/>
            <person name="Murphy B.T."/>
            <person name="Linington R.G."/>
            <person name="Eustaquio A.S."/>
        </authorList>
    </citation>
    <scope>NUCLEOTIDE SEQUENCE [LARGE SCALE GENOMIC DNA]</scope>
    <source>
        <strain evidence="9 10">RL21-008-BIB-A</strain>
    </source>
</reference>
<evidence type="ECO:0000256" key="1">
    <source>
        <dbReference type="ARBA" id="ARBA00000085"/>
    </source>
</evidence>
<dbReference type="InterPro" id="IPR007891">
    <property type="entry name" value="CHASE3"/>
</dbReference>
<keyword evidence="9" id="KW-0547">Nucleotide-binding</keyword>
<evidence type="ECO:0000256" key="4">
    <source>
        <dbReference type="ARBA" id="ARBA00022679"/>
    </source>
</evidence>
<keyword evidence="5" id="KW-0418">Kinase</keyword>
<evidence type="ECO:0000256" key="2">
    <source>
        <dbReference type="ARBA" id="ARBA00012438"/>
    </source>
</evidence>
<dbReference type="RefSeq" id="WP_408159305.1">
    <property type="nucleotide sequence ID" value="NZ_JAQQFM010000007.1"/>
</dbReference>
<evidence type="ECO:0000256" key="6">
    <source>
        <dbReference type="SAM" id="Coils"/>
    </source>
</evidence>
<dbReference type="InterPro" id="IPR036890">
    <property type="entry name" value="HATPase_C_sf"/>
</dbReference>
<evidence type="ECO:0000313" key="10">
    <source>
        <dbReference type="Proteomes" id="UP001629246"/>
    </source>
</evidence>
<sequence length="533" mass="58881">MKLFTKGLLIVAIPSLFELLLLGALIKTQAESADAERWAMHSKTVIIQASEVREPMLLESARIRNSIIVNEPAAISQPAMWDDMNAKLQNLQMLVKDNPEQLVNIKAIQGTVARYRAWADEAKRMLTNGQREQLVMQLKDTEGPHRLNDFRSNLAKFMETEQRLAVERAEDVEDAKDWLNSVLIASVLGSILAAGIAVYIFSRNIGGRLTVLSANAQRLAEGEPLAARVGGSDEISLLDDVLHRSSERIMDANLAAASYREELESRARELAELNNHLRQQTQDNEMFIYSVSHDLRSPLVNLQGFSKEITHATRELTAEIERTDLPPADKKKVSELVNEDIGTSLKFIQSAVTRAAGIIDAMLRLSRVGRVEYQQQRNDLTPILQRVVDAMSGTIREKGVTINIGALPEVHGDPTAIEQIFGNLVGNAVNYLDPKRPGQIEVGYETDRPDVGDGLNVYYVRDNGLGIPATHMPKMFSAFQRLHGSVAQGEGVGLALVKRMVERHGGKIWVESTEGVGTTFFVALPAREGVALA</sequence>
<dbReference type="PANTHER" id="PTHR42878">
    <property type="entry name" value="TWO-COMPONENT HISTIDINE KINASE"/>
    <property type="match status" value="1"/>
</dbReference>
<accession>A0ABW9ADL0</accession>
<protein>
    <recommendedName>
        <fullName evidence="2">histidine kinase</fullName>
        <ecNumber evidence="2">2.7.13.3</ecNumber>
    </recommendedName>
</protein>
<dbReference type="PRINTS" id="PR00344">
    <property type="entry name" value="BCTRLSENSOR"/>
</dbReference>
<dbReference type="InterPro" id="IPR005467">
    <property type="entry name" value="His_kinase_dom"/>
</dbReference>
<dbReference type="Gene3D" id="1.10.287.130">
    <property type="match status" value="1"/>
</dbReference>
<evidence type="ECO:0000256" key="3">
    <source>
        <dbReference type="ARBA" id="ARBA00022553"/>
    </source>
</evidence>
<feature type="coiled-coil region" evidence="6">
    <location>
        <begin position="256"/>
        <end position="283"/>
    </location>
</feature>
<evidence type="ECO:0000256" key="5">
    <source>
        <dbReference type="ARBA" id="ARBA00022777"/>
    </source>
</evidence>
<feature type="domain" description="Histidine kinase" evidence="8">
    <location>
        <begin position="290"/>
        <end position="528"/>
    </location>
</feature>
<evidence type="ECO:0000313" key="9">
    <source>
        <dbReference type="EMBL" id="MFL9926112.1"/>
    </source>
</evidence>
<dbReference type="SUPFAM" id="SSF55874">
    <property type="entry name" value="ATPase domain of HSP90 chaperone/DNA topoisomerase II/histidine kinase"/>
    <property type="match status" value="1"/>
</dbReference>
<dbReference type="EC" id="2.7.13.3" evidence="2"/>
<keyword evidence="6" id="KW-0175">Coiled coil</keyword>
<evidence type="ECO:0000259" key="8">
    <source>
        <dbReference type="PROSITE" id="PS50109"/>
    </source>
</evidence>
<keyword evidence="10" id="KW-1185">Reference proteome</keyword>
<dbReference type="PANTHER" id="PTHR42878:SF15">
    <property type="entry name" value="BACTERIOPHYTOCHROME"/>
    <property type="match status" value="1"/>
</dbReference>
<dbReference type="CDD" id="cd00082">
    <property type="entry name" value="HisKA"/>
    <property type="match status" value="1"/>
</dbReference>
<keyword evidence="7" id="KW-1133">Transmembrane helix</keyword>
<organism evidence="9 10">
    <name type="scientific">Herbaspirillum lusitanum</name>
    <dbReference type="NCBI Taxonomy" id="213312"/>
    <lineage>
        <taxon>Bacteria</taxon>
        <taxon>Pseudomonadati</taxon>
        <taxon>Pseudomonadota</taxon>
        <taxon>Betaproteobacteria</taxon>
        <taxon>Burkholderiales</taxon>
        <taxon>Oxalobacteraceae</taxon>
        <taxon>Herbaspirillum</taxon>
    </lineage>
</organism>
<dbReference type="Pfam" id="PF02518">
    <property type="entry name" value="HATPase_c"/>
    <property type="match status" value="1"/>
</dbReference>
<dbReference type="Gene3D" id="3.30.565.10">
    <property type="entry name" value="Histidine kinase-like ATPase, C-terminal domain"/>
    <property type="match status" value="1"/>
</dbReference>
<keyword evidence="7" id="KW-0812">Transmembrane</keyword>
<keyword evidence="7" id="KW-0472">Membrane</keyword>
<dbReference type="InterPro" id="IPR050351">
    <property type="entry name" value="BphY/WalK/GraS-like"/>
</dbReference>
<dbReference type="EMBL" id="JAQQFM010000007">
    <property type="protein sequence ID" value="MFL9926112.1"/>
    <property type="molecule type" value="Genomic_DNA"/>
</dbReference>
<dbReference type="GO" id="GO:0005524">
    <property type="term" value="F:ATP binding"/>
    <property type="evidence" value="ECO:0007669"/>
    <property type="project" value="UniProtKB-KW"/>
</dbReference>
<dbReference type="PROSITE" id="PS50109">
    <property type="entry name" value="HIS_KIN"/>
    <property type="match status" value="1"/>
</dbReference>
<keyword evidence="3" id="KW-0597">Phosphoprotein</keyword>
<name>A0ABW9ADL0_9BURK</name>
<comment type="catalytic activity">
    <reaction evidence="1">
        <text>ATP + protein L-histidine = ADP + protein N-phospho-L-histidine.</text>
        <dbReference type="EC" id="2.7.13.3"/>
    </reaction>
</comment>
<keyword evidence="9" id="KW-0067">ATP-binding</keyword>
<dbReference type="InterPro" id="IPR003661">
    <property type="entry name" value="HisK_dim/P_dom"/>
</dbReference>
<dbReference type="Proteomes" id="UP001629246">
    <property type="component" value="Unassembled WGS sequence"/>
</dbReference>
<dbReference type="Pfam" id="PF05227">
    <property type="entry name" value="CHASE3"/>
    <property type="match status" value="1"/>
</dbReference>
<proteinExistence type="predicted"/>
<evidence type="ECO:0000256" key="7">
    <source>
        <dbReference type="SAM" id="Phobius"/>
    </source>
</evidence>
<dbReference type="SUPFAM" id="SSF47384">
    <property type="entry name" value="Homodimeric domain of signal transducing histidine kinase"/>
    <property type="match status" value="1"/>
</dbReference>
<keyword evidence="4" id="KW-0808">Transferase</keyword>
<dbReference type="InterPro" id="IPR003594">
    <property type="entry name" value="HATPase_dom"/>
</dbReference>
<feature type="transmembrane region" description="Helical" evidence="7">
    <location>
        <begin position="178"/>
        <end position="201"/>
    </location>
</feature>
<gene>
    <name evidence="9" type="ORF">PQR62_17685</name>
</gene>
<dbReference type="InterPro" id="IPR036097">
    <property type="entry name" value="HisK_dim/P_sf"/>
</dbReference>